<feature type="non-terminal residue" evidence="1">
    <location>
        <position position="1"/>
    </location>
</feature>
<dbReference type="AlphaFoldDB" id="A0A9N9NJD1"/>
<comment type="caution">
    <text evidence="1">The sequence shown here is derived from an EMBL/GenBank/DDBJ whole genome shotgun (WGS) entry which is preliminary data.</text>
</comment>
<evidence type="ECO:0000313" key="1">
    <source>
        <dbReference type="EMBL" id="CAG8737042.1"/>
    </source>
</evidence>
<sequence>YYRAGTPYLPPEAIEDIIQSRGTIKNACKKMVDKYGTSTRRIYEICKRHAQGLSQRKQQMIQNTFSSEIAFMPKNNISNEQTKKKRSSSRSIYFSHLSSNSGEKIRKISENIMNDDIPNTDIVAQIE</sequence>
<dbReference type="EMBL" id="CAJVPZ010030565">
    <property type="protein sequence ID" value="CAG8737042.1"/>
    <property type="molecule type" value="Genomic_DNA"/>
</dbReference>
<keyword evidence="2" id="KW-1185">Reference proteome</keyword>
<organism evidence="1 2">
    <name type="scientific">Racocetra fulgida</name>
    <dbReference type="NCBI Taxonomy" id="60492"/>
    <lineage>
        <taxon>Eukaryota</taxon>
        <taxon>Fungi</taxon>
        <taxon>Fungi incertae sedis</taxon>
        <taxon>Mucoromycota</taxon>
        <taxon>Glomeromycotina</taxon>
        <taxon>Glomeromycetes</taxon>
        <taxon>Diversisporales</taxon>
        <taxon>Gigasporaceae</taxon>
        <taxon>Racocetra</taxon>
    </lineage>
</organism>
<proteinExistence type="predicted"/>
<protein>
    <submittedName>
        <fullName evidence="1">12154_t:CDS:1</fullName>
    </submittedName>
</protein>
<evidence type="ECO:0000313" key="2">
    <source>
        <dbReference type="Proteomes" id="UP000789396"/>
    </source>
</evidence>
<gene>
    <name evidence="1" type="ORF">RFULGI_LOCUS12566</name>
</gene>
<reference evidence="1" key="1">
    <citation type="submission" date="2021-06" db="EMBL/GenBank/DDBJ databases">
        <authorList>
            <person name="Kallberg Y."/>
            <person name="Tangrot J."/>
            <person name="Rosling A."/>
        </authorList>
    </citation>
    <scope>NUCLEOTIDE SEQUENCE</scope>
    <source>
        <strain evidence="1">IN212</strain>
    </source>
</reference>
<dbReference type="OrthoDB" id="2388123at2759"/>
<accession>A0A9N9NJD1</accession>
<dbReference type="Proteomes" id="UP000789396">
    <property type="component" value="Unassembled WGS sequence"/>
</dbReference>
<name>A0A9N9NJD1_9GLOM</name>